<comment type="caution">
    <text evidence="2">The sequence shown here is derived from an EMBL/GenBank/DDBJ whole genome shotgun (WGS) entry which is preliminary data.</text>
</comment>
<evidence type="ECO:0000313" key="2">
    <source>
        <dbReference type="EMBL" id="EYC25021.1"/>
    </source>
</evidence>
<gene>
    <name evidence="2" type="primary">Acey_s0012.g1648</name>
    <name evidence="2" type="ORF">Y032_0012g1648</name>
</gene>
<accession>A0A016VCP9</accession>
<dbReference type="AlphaFoldDB" id="A0A016VCP9"/>
<sequence length="109" mass="12303">MVVLQWGQNLRLMISFLCNFRGGVEMFANLFVESKNLDNVIESTPNPWLREMYRCFKAKHSTAQHSTACSLNANAGPRKKTSIRGKPPFPPCIQQGPESTQYCLNVKAL</sequence>
<protein>
    <submittedName>
        <fullName evidence="2">Uncharacterized protein</fullName>
    </submittedName>
</protein>
<proteinExistence type="predicted"/>
<dbReference type="Proteomes" id="UP000024635">
    <property type="component" value="Unassembled WGS sequence"/>
</dbReference>
<keyword evidence="3" id="KW-1185">Reference proteome</keyword>
<dbReference type="EMBL" id="JARK01001348">
    <property type="protein sequence ID" value="EYC25021.1"/>
    <property type="molecule type" value="Genomic_DNA"/>
</dbReference>
<evidence type="ECO:0000313" key="3">
    <source>
        <dbReference type="Proteomes" id="UP000024635"/>
    </source>
</evidence>
<evidence type="ECO:0000256" key="1">
    <source>
        <dbReference type="SAM" id="MobiDB-lite"/>
    </source>
</evidence>
<organism evidence="2 3">
    <name type="scientific">Ancylostoma ceylanicum</name>
    <dbReference type="NCBI Taxonomy" id="53326"/>
    <lineage>
        <taxon>Eukaryota</taxon>
        <taxon>Metazoa</taxon>
        <taxon>Ecdysozoa</taxon>
        <taxon>Nematoda</taxon>
        <taxon>Chromadorea</taxon>
        <taxon>Rhabditida</taxon>
        <taxon>Rhabditina</taxon>
        <taxon>Rhabditomorpha</taxon>
        <taxon>Strongyloidea</taxon>
        <taxon>Ancylostomatidae</taxon>
        <taxon>Ancylostomatinae</taxon>
        <taxon>Ancylostoma</taxon>
    </lineage>
</organism>
<name>A0A016VCP9_9BILA</name>
<reference evidence="3" key="1">
    <citation type="journal article" date="2015" name="Nat. Genet.">
        <title>The genome and transcriptome of the zoonotic hookworm Ancylostoma ceylanicum identify infection-specific gene families.</title>
        <authorList>
            <person name="Schwarz E.M."/>
            <person name="Hu Y."/>
            <person name="Antoshechkin I."/>
            <person name="Miller M.M."/>
            <person name="Sternberg P.W."/>
            <person name="Aroian R.V."/>
        </authorList>
    </citation>
    <scope>NUCLEOTIDE SEQUENCE</scope>
    <source>
        <strain evidence="3">HY135</strain>
    </source>
</reference>
<dbReference type="OrthoDB" id="6132182at2759"/>
<feature type="region of interest" description="Disordered" evidence="1">
    <location>
        <begin position="71"/>
        <end position="93"/>
    </location>
</feature>